<dbReference type="EMBL" id="BTSY01000001">
    <property type="protein sequence ID" value="GMT09334.1"/>
    <property type="molecule type" value="Genomic_DNA"/>
</dbReference>
<keyword evidence="1" id="KW-1133">Transmembrane helix</keyword>
<protein>
    <submittedName>
        <fullName evidence="2">Uncharacterized protein</fullName>
    </submittedName>
</protein>
<feature type="non-terminal residue" evidence="2">
    <location>
        <position position="71"/>
    </location>
</feature>
<feature type="transmembrane region" description="Helical" evidence="1">
    <location>
        <begin position="30"/>
        <end position="50"/>
    </location>
</feature>
<organism evidence="2 3">
    <name type="scientific">Pristionchus fissidentatus</name>
    <dbReference type="NCBI Taxonomy" id="1538716"/>
    <lineage>
        <taxon>Eukaryota</taxon>
        <taxon>Metazoa</taxon>
        <taxon>Ecdysozoa</taxon>
        <taxon>Nematoda</taxon>
        <taxon>Chromadorea</taxon>
        <taxon>Rhabditida</taxon>
        <taxon>Rhabditina</taxon>
        <taxon>Diplogasteromorpha</taxon>
        <taxon>Diplogasteroidea</taxon>
        <taxon>Neodiplogasteridae</taxon>
        <taxon>Pristionchus</taxon>
    </lineage>
</organism>
<keyword evidence="1" id="KW-0812">Transmembrane</keyword>
<accession>A0AAV5UQF9</accession>
<keyword evidence="3" id="KW-1185">Reference proteome</keyword>
<proteinExistence type="predicted"/>
<dbReference type="Proteomes" id="UP001432322">
    <property type="component" value="Unassembled WGS sequence"/>
</dbReference>
<evidence type="ECO:0000313" key="3">
    <source>
        <dbReference type="Proteomes" id="UP001432322"/>
    </source>
</evidence>
<evidence type="ECO:0000313" key="2">
    <source>
        <dbReference type="EMBL" id="GMT09334.1"/>
    </source>
</evidence>
<comment type="caution">
    <text evidence="2">The sequence shown here is derived from an EMBL/GenBank/DDBJ whole genome shotgun (WGS) entry which is preliminary data.</text>
</comment>
<dbReference type="AlphaFoldDB" id="A0AAV5UQF9"/>
<keyword evidence="1" id="KW-0472">Membrane</keyword>
<feature type="non-terminal residue" evidence="2">
    <location>
        <position position="1"/>
    </location>
</feature>
<gene>
    <name evidence="2" type="ORF">PFISCL1PPCAC_631</name>
</gene>
<reference evidence="2" key="1">
    <citation type="submission" date="2023-10" db="EMBL/GenBank/DDBJ databases">
        <title>Genome assembly of Pristionchus species.</title>
        <authorList>
            <person name="Yoshida K."/>
            <person name="Sommer R.J."/>
        </authorList>
    </citation>
    <scope>NUCLEOTIDE SEQUENCE</scope>
    <source>
        <strain evidence="2">RS5133</strain>
    </source>
</reference>
<sequence length="71" mass="7600">ITVTLAGFLTTELFVLILYRSFETRAKGQCLVVFGLIGSGFISMFIGPALGEWSPLSVISAMVSISQASKQ</sequence>
<evidence type="ECO:0000256" key="1">
    <source>
        <dbReference type="SAM" id="Phobius"/>
    </source>
</evidence>
<name>A0AAV5UQF9_9BILA</name>